<dbReference type="PANTHER" id="PTHR24148:SF73">
    <property type="entry name" value="HET DOMAIN PROTEIN (AFU_ORTHOLOGUE AFUA_8G01020)"/>
    <property type="match status" value="1"/>
</dbReference>
<evidence type="ECO:0000313" key="3">
    <source>
        <dbReference type="Proteomes" id="UP001148614"/>
    </source>
</evidence>
<gene>
    <name evidence="2" type="ORF">NPX13_g9070</name>
</gene>
<sequence>METDPRSPVCLAPHFSFLPIDSSKGEIRLLKIEPGRDGEVIQCSYRLTTVNGDIQYETLSYVWGDLNANKSIIVEGTEVGLTDNLFNALSRIRHASEPRYIWVDALCINQEDGAEKMSQVDMMHKIFSESLRGRKRRAGRDPAAVG</sequence>
<evidence type="ECO:0000259" key="1">
    <source>
        <dbReference type="Pfam" id="PF06985"/>
    </source>
</evidence>
<protein>
    <recommendedName>
        <fullName evidence="1">Heterokaryon incompatibility domain-containing protein</fullName>
    </recommendedName>
</protein>
<name>A0A9W8N725_9PEZI</name>
<feature type="domain" description="Heterokaryon incompatibility" evidence="1">
    <location>
        <begin position="56"/>
        <end position="130"/>
    </location>
</feature>
<dbReference type="InterPro" id="IPR010730">
    <property type="entry name" value="HET"/>
</dbReference>
<dbReference type="PANTHER" id="PTHR24148">
    <property type="entry name" value="ANKYRIN REPEAT DOMAIN-CONTAINING PROTEIN 39 HOMOLOG-RELATED"/>
    <property type="match status" value="1"/>
</dbReference>
<dbReference type="InterPro" id="IPR052895">
    <property type="entry name" value="HetReg/Transcr_Mod"/>
</dbReference>
<proteinExistence type="predicted"/>
<accession>A0A9W8N725</accession>
<organism evidence="2 3">
    <name type="scientific">Xylaria arbuscula</name>
    <dbReference type="NCBI Taxonomy" id="114810"/>
    <lineage>
        <taxon>Eukaryota</taxon>
        <taxon>Fungi</taxon>
        <taxon>Dikarya</taxon>
        <taxon>Ascomycota</taxon>
        <taxon>Pezizomycotina</taxon>
        <taxon>Sordariomycetes</taxon>
        <taxon>Xylariomycetidae</taxon>
        <taxon>Xylariales</taxon>
        <taxon>Xylariaceae</taxon>
        <taxon>Xylaria</taxon>
    </lineage>
</organism>
<reference evidence="2" key="1">
    <citation type="submission" date="2022-07" db="EMBL/GenBank/DDBJ databases">
        <title>Genome Sequence of Xylaria arbuscula.</title>
        <authorList>
            <person name="Buettner E."/>
        </authorList>
    </citation>
    <scope>NUCLEOTIDE SEQUENCE</scope>
    <source>
        <strain evidence="2">VT107</strain>
    </source>
</reference>
<keyword evidence="3" id="KW-1185">Reference proteome</keyword>
<dbReference type="VEuPathDB" id="FungiDB:F4678DRAFT_469529"/>
<comment type="caution">
    <text evidence="2">The sequence shown here is derived from an EMBL/GenBank/DDBJ whole genome shotgun (WGS) entry which is preliminary data.</text>
</comment>
<dbReference type="EMBL" id="JANPWZ010002132">
    <property type="protein sequence ID" value="KAJ3561111.1"/>
    <property type="molecule type" value="Genomic_DNA"/>
</dbReference>
<dbReference type="Proteomes" id="UP001148614">
    <property type="component" value="Unassembled WGS sequence"/>
</dbReference>
<evidence type="ECO:0000313" key="2">
    <source>
        <dbReference type="EMBL" id="KAJ3561111.1"/>
    </source>
</evidence>
<dbReference type="Pfam" id="PF06985">
    <property type="entry name" value="HET"/>
    <property type="match status" value="1"/>
</dbReference>
<dbReference type="AlphaFoldDB" id="A0A9W8N725"/>